<proteinExistence type="predicted"/>
<dbReference type="SMART" id="SM00679">
    <property type="entry name" value="CTNS"/>
    <property type="match status" value="2"/>
</dbReference>
<dbReference type="InterPro" id="IPR051415">
    <property type="entry name" value="LAAT-1"/>
</dbReference>
<name>A0A2U1JEK8_SMIAN</name>
<accession>A0A2U1JEK8</accession>
<keyword evidence="2 6" id="KW-0812">Transmembrane</keyword>
<feature type="transmembrane region" description="Helical" evidence="6">
    <location>
        <begin position="224"/>
        <end position="242"/>
    </location>
</feature>
<feature type="compositionally biased region" description="Low complexity" evidence="5">
    <location>
        <begin position="143"/>
        <end position="155"/>
    </location>
</feature>
<evidence type="ECO:0000256" key="1">
    <source>
        <dbReference type="ARBA" id="ARBA00004141"/>
    </source>
</evidence>
<evidence type="ECO:0000256" key="2">
    <source>
        <dbReference type="ARBA" id="ARBA00022692"/>
    </source>
</evidence>
<feature type="region of interest" description="Disordered" evidence="5">
    <location>
        <begin position="133"/>
        <end position="155"/>
    </location>
</feature>
<feature type="transmembrane region" description="Helical" evidence="6">
    <location>
        <begin position="190"/>
        <end position="212"/>
    </location>
</feature>
<evidence type="ECO:0000313" key="8">
    <source>
        <dbReference type="Proteomes" id="UP000245591"/>
    </source>
</evidence>
<feature type="transmembrane region" description="Helical" evidence="6">
    <location>
        <begin position="60"/>
        <end position="82"/>
    </location>
</feature>
<dbReference type="EMBL" id="MBFU01000015">
    <property type="protein sequence ID" value="PWA03459.1"/>
    <property type="molecule type" value="Genomic_DNA"/>
</dbReference>
<organism evidence="7 8">
    <name type="scientific">Smittium angustum</name>
    <dbReference type="NCBI Taxonomy" id="133377"/>
    <lineage>
        <taxon>Eukaryota</taxon>
        <taxon>Fungi</taxon>
        <taxon>Fungi incertae sedis</taxon>
        <taxon>Zoopagomycota</taxon>
        <taxon>Kickxellomycotina</taxon>
        <taxon>Harpellomycetes</taxon>
        <taxon>Harpellales</taxon>
        <taxon>Legeriomycetaceae</taxon>
        <taxon>Smittium</taxon>
    </lineage>
</organism>
<evidence type="ECO:0000256" key="4">
    <source>
        <dbReference type="ARBA" id="ARBA00023136"/>
    </source>
</evidence>
<keyword evidence="8" id="KW-1185">Reference proteome</keyword>
<dbReference type="Pfam" id="PF04193">
    <property type="entry name" value="PQ-loop"/>
    <property type="match status" value="2"/>
</dbReference>
<comment type="subcellular location">
    <subcellularLocation>
        <location evidence="1">Membrane</location>
        <topology evidence="1">Multi-pass membrane protein</topology>
    </subcellularLocation>
</comment>
<dbReference type="InterPro" id="IPR006603">
    <property type="entry name" value="PQ-loop_rpt"/>
</dbReference>
<dbReference type="PANTHER" id="PTHR16201">
    <property type="entry name" value="SEVEN TRANSMEMBRANE PROTEIN 1-RELATED"/>
    <property type="match status" value="1"/>
</dbReference>
<comment type="caution">
    <text evidence="7">The sequence shown here is derived from an EMBL/GenBank/DDBJ whole genome shotgun (WGS) entry which is preliminary data.</text>
</comment>
<dbReference type="PANTHER" id="PTHR16201:SF11">
    <property type="entry name" value="PQ-LOOP REPEAT-CONTAINING PROTEIN"/>
    <property type="match status" value="1"/>
</dbReference>
<gene>
    <name evidence="7" type="ORF">BB558_000376</name>
</gene>
<keyword evidence="4 6" id="KW-0472">Membrane</keyword>
<evidence type="ECO:0000256" key="5">
    <source>
        <dbReference type="SAM" id="MobiDB-lite"/>
    </source>
</evidence>
<feature type="transmembrane region" description="Helical" evidence="6">
    <location>
        <begin position="20"/>
        <end position="39"/>
    </location>
</feature>
<dbReference type="AlphaFoldDB" id="A0A2U1JEK8"/>
<dbReference type="GO" id="GO:0016020">
    <property type="term" value="C:membrane"/>
    <property type="evidence" value="ECO:0007669"/>
    <property type="project" value="UniProtKB-SubCell"/>
</dbReference>
<sequence>MFSTDVFYKFLELDPEKCQIIPGPGMIRTSILMIVGTYLSYTPQIYKIIKNKTSYGISPYFILLGSLGAISNIFNYLILNYWLFDCCQVLSLSSCFKKTLGVFLIGAQTIQFLTIFMLFIIYFPRESKYRREIDSPTESPENSQVYRSGQSSSSHVSLTNPQALLKDKSGFSVIKFLGLDKNYTVEYETALLVTFSIITYFTFCLLVTTLFGETVGFYSVYIRTWAKILGIFSLSVTIVQFIPQIAKTIKLKHVGSLSIPMMMIQTPGGFMFVYIIASQQDSNWTSWVSTFSAAVFQGVLLITCLILQYKDSHSSVSAGTSTSPLLGHSESEEQNDIPVKKNRYRTFG</sequence>
<keyword evidence="3 6" id="KW-1133">Transmembrane helix</keyword>
<reference evidence="7 8" key="1">
    <citation type="journal article" date="2018" name="MBio">
        <title>Comparative Genomics Reveals the Core Gene Toolbox for the Fungus-Insect Symbiosis.</title>
        <authorList>
            <person name="Wang Y."/>
            <person name="Stata M."/>
            <person name="Wang W."/>
            <person name="Stajich J.E."/>
            <person name="White M.M."/>
            <person name="Moncalvo J.M."/>
        </authorList>
    </citation>
    <scope>NUCLEOTIDE SEQUENCE [LARGE SCALE GENOMIC DNA]</scope>
    <source>
        <strain evidence="7 8">AUS-126-30</strain>
    </source>
</reference>
<feature type="transmembrane region" description="Helical" evidence="6">
    <location>
        <begin position="287"/>
        <end position="307"/>
    </location>
</feature>
<evidence type="ECO:0000256" key="6">
    <source>
        <dbReference type="SAM" id="Phobius"/>
    </source>
</evidence>
<evidence type="ECO:0000256" key="3">
    <source>
        <dbReference type="ARBA" id="ARBA00022989"/>
    </source>
</evidence>
<evidence type="ECO:0008006" key="9">
    <source>
        <dbReference type="Google" id="ProtNLM"/>
    </source>
</evidence>
<dbReference type="Proteomes" id="UP000245591">
    <property type="component" value="Unassembled WGS sequence"/>
</dbReference>
<feature type="transmembrane region" description="Helical" evidence="6">
    <location>
        <begin position="254"/>
        <end position="275"/>
    </location>
</feature>
<evidence type="ECO:0000313" key="7">
    <source>
        <dbReference type="EMBL" id="PWA03459.1"/>
    </source>
</evidence>
<feature type="transmembrane region" description="Helical" evidence="6">
    <location>
        <begin position="102"/>
        <end position="123"/>
    </location>
</feature>
<protein>
    <recommendedName>
        <fullName evidence="9">PQ-loop repeat-containing protein</fullName>
    </recommendedName>
</protein>
<dbReference type="Gene3D" id="1.20.1280.290">
    <property type="match status" value="2"/>
</dbReference>